<sequence length="490" mass="53591">MILGSWLDEARIAVRSLAEAAAGALDPTIRLGVTGLSRAGKTVFLTALVQALVNGGRLPAFRAYAQGRVAGARLAPQPDDAIPRFEVESHMRALTGPDRRWPESTRRISELRVVVDFEAASFFGGSRAPRRLTLDIVDYPGEWLLDLALLSQDFRQWSERTIATAEQPTRAPIAADWRAHLATLDPLAPEDEDAARTASALFTGYLRAGRDDRVALSTLPPGRFLMPGDLEGSPALTFAPLVLPGEGDAPSGSLWAMMERRYEAYRTHVVKPFFRDHFSRLDRQVVLVDALAALNAGPEAVADLENALTDVLAAFRHGRNSWISSLFRPRVDRLLFAATKADHLHHTSHDRLEAILRRLVGRAIERAEFGGAAVDVVALAAVRATREASARRGREELPVIVGAPEKGERSNGQIFDGEEEIAVFPGDLPADPEVALRAGGYRGRAASEEGGDLRFVKFRPPLLKHGERPPQLPHIRLDRTLEFLIGDALA</sequence>
<accession>A0ABU1DBL8</accession>
<keyword evidence="2" id="KW-1185">Reference proteome</keyword>
<protein>
    <submittedName>
        <fullName evidence="1">YcjX family protein</fullName>
    </submittedName>
</protein>
<dbReference type="Proteomes" id="UP001181622">
    <property type="component" value="Unassembled WGS sequence"/>
</dbReference>
<dbReference type="EMBL" id="JADBEO010000004">
    <property type="protein sequence ID" value="MDR4305506.1"/>
    <property type="molecule type" value="Genomic_DNA"/>
</dbReference>
<dbReference type="Pfam" id="PF04317">
    <property type="entry name" value="DUF463"/>
    <property type="match status" value="1"/>
</dbReference>
<comment type="caution">
    <text evidence="1">The sequence shown here is derived from an EMBL/GenBank/DDBJ whole genome shotgun (WGS) entry which is preliminary data.</text>
</comment>
<dbReference type="PANTHER" id="PTHR38605">
    <property type="entry name" value="ATPASE-RELATED"/>
    <property type="match status" value="1"/>
</dbReference>
<name>A0ABU1DBL8_9HYPH</name>
<evidence type="ECO:0000313" key="2">
    <source>
        <dbReference type="Proteomes" id="UP001181622"/>
    </source>
</evidence>
<organism evidence="1 2">
    <name type="scientific">Chelatococcus sambhunathii</name>
    <dbReference type="NCBI Taxonomy" id="363953"/>
    <lineage>
        <taxon>Bacteria</taxon>
        <taxon>Pseudomonadati</taxon>
        <taxon>Pseudomonadota</taxon>
        <taxon>Alphaproteobacteria</taxon>
        <taxon>Hyphomicrobiales</taxon>
        <taxon>Chelatococcaceae</taxon>
        <taxon>Chelatococcus</taxon>
    </lineage>
</organism>
<dbReference type="RefSeq" id="WP_309388562.1">
    <property type="nucleotide sequence ID" value="NZ_JADBEO010000004.1"/>
</dbReference>
<evidence type="ECO:0000313" key="1">
    <source>
        <dbReference type="EMBL" id="MDR4305506.1"/>
    </source>
</evidence>
<dbReference type="InterPro" id="IPR007413">
    <property type="entry name" value="YcjX-like"/>
</dbReference>
<dbReference type="PANTHER" id="PTHR38605:SF1">
    <property type="entry name" value="ATPASE"/>
    <property type="match status" value="1"/>
</dbReference>
<gene>
    <name evidence="1" type="ORF">IHQ68_02565</name>
</gene>
<reference evidence="1" key="1">
    <citation type="submission" date="2020-10" db="EMBL/GenBank/DDBJ databases">
        <authorList>
            <person name="Abbas A."/>
            <person name="Razzaq R."/>
            <person name="Waqas M."/>
            <person name="Abbas N."/>
            <person name="Nielsen T.K."/>
            <person name="Hansen L.H."/>
            <person name="Hussain S."/>
            <person name="Shahid M."/>
        </authorList>
    </citation>
    <scope>NUCLEOTIDE SEQUENCE</scope>
    <source>
        <strain evidence="1">S14</strain>
    </source>
</reference>
<proteinExistence type="predicted"/>
<dbReference type="PIRSF" id="PIRSF019381">
    <property type="entry name" value="YcjX"/>
    <property type="match status" value="1"/>
</dbReference>